<accession>A0ABP0CVN7</accession>
<reference evidence="2 3" key="1">
    <citation type="submission" date="2024-01" db="EMBL/GenBank/DDBJ databases">
        <authorList>
            <person name="Allen C."/>
            <person name="Tagirdzhanova G."/>
        </authorList>
    </citation>
    <scope>NUCLEOTIDE SEQUENCE [LARGE SCALE GENOMIC DNA]</scope>
</reference>
<feature type="region of interest" description="Disordered" evidence="1">
    <location>
        <begin position="380"/>
        <end position="408"/>
    </location>
</feature>
<organism evidence="2 3">
    <name type="scientific">Sporothrix eucalyptigena</name>
    <dbReference type="NCBI Taxonomy" id="1812306"/>
    <lineage>
        <taxon>Eukaryota</taxon>
        <taxon>Fungi</taxon>
        <taxon>Dikarya</taxon>
        <taxon>Ascomycota</taxon>
        <taxon>Pezizomycotina</taxon>
        <taxon>Sordariomycetes</taxon>
        <taxon>Sordariomycetidae</taxon>
        <taxon>Ophiostomatales</taxon>
        <taxon>Ophiostomataceae</taxon>
        <taxon>Sporothrix</taxon>
    </lineage>
</organism>
<feature type="compositionally biased region" description="Polar residues" evidence="1">
    <location>
        <begin position="384"/>
        <end position="400"/>
    </location>
</feature>
<name>A0ABP0CVN7_9PEZI</name>
<evidence type="ECO:0000256" key="1">
    <source>
        <dbReference type="SAM" id="MobiDB-lite"/>
    </source>
</evidence>
<keyword evidence="3" id="KW-1185">Reference proteome</keyword>
<proteinExistence type="predicted"/>
<protein>
    <submittedName>
        <fullName evidence="2">Uncharacterized protein</fullName>
    </submittedName>
</protein>
<dbReference type="EMBL" id="CAWUHD010000142">
    <property type="protein sequence ID" value="CAK7235025.1"/>
    <property type="molecule type" value="Genomic_DNA"/>
</dbReference>
<feature type="region of interest" description="Disordered" evidence="1">
    <location>
        <begin position="135"/>
        <end position="154"/>
    </location>
</feature>
<evidence type="ECO:0000313" key="3">
    <source>
        <dbReference type="Proteomes" id="UP001642482"/>
    </source>
</evidence>
<comment type="caution">
    <text evidence="2">The sequence shown here is derived from an EMBL/GenBank/DDBJ whole genome shotgun (WGS) entry which is preliminary data.</text>
</comment>
<dbReference type="Proteomes" id="UP001642482">
    <property type="component" value="Unassembled WGS sequence"/>
</dbReference>
<evidence type="ECO:0000313" key="2">
    <source>
        <dbReference type="EMBL" id="CAK7235025.1"/>
    </source>
</evidence>
<gene>
    <name evidence="2" type="ORF">SEUCBS140593_009144</name>
</gene>
<feature type="compositionally biased region" description="Pro residues" evidence="1">
    <location>
        <begin position="141"/>
        <end position="153"/>
    </location>
</feature>
<sequence>MAAFQSTVGLPPLSAIATVNQGPAAAAGSDAGASNLSASTAVEYRDARIKDPIPKKLKGQTSSLSGNFGILQMELSGHESSLERDELAKRASESTELAAMRAYQSGTGVSTIRRFVRVPDDPNAWDPYYAASSATQASAPPASPPAPAQPLAPPDVKQEQARLLALLPSLAPSSVVDQICKALSYFGGAPGTPPPLDGIFPRSELANGSGEAFVGWIAEIFPKLPNETTAAMKSLQQTNVAALSSVAPSNIDETHASTAAVLPAEAGSGVRLGLSAETTGNVPAMNTADGAAMQAGKLIPNTIATHQGSQLGPRQVPVTNEGHGEDSWVDVNDDNMLGVAGTVEDGLFFSADANTGLAADGGINSALGMRQVPMVKAGGAVASDTGTNTDISEQTTSTGAVGSGGQGV</sequence>